<gene>
    <name evidence="7" type="ORF">K458DRAFT_439567</name>
</gene>
<organism evidence="7 8">
    <name type="scientific">Lentithecium fluviatile CBS 122367</name>
    <dbReference type="NCBI Taxonomy" id="1168545"/>
    <lineage>
        <taxon>Eukaryota</taxon>
        <taxon>Fungi</taxon>
        <taxon>Dikarya</taxon>
        <taxon>Ascomycota</taxon>
        <taxon>Pezizomycotina</taxon>
        <taxon>Dothideomycetes</taxon>
        <taxon>Pleosporomycetidae</taxon>
        <taxon>Pleosporales</taxon>
        <taxon>Massarineae</taxon>
        <taxon>Lentitheciaceae</taxon>
        <taxon>Lentithecium</taxon>
    </lineage>
</organism>
<comment type="similarity">
    <text evidence="1 5">Belongs to the indoleamine 2,3-dioxygenase family.</text>
</comment>
<dbReference type="PANTHER" id="PTHR28657:SF5">
    <property type="entry name" value="INDOLEAMINE 2,3-DIOXYGENASE"/>
    <property type="match status" value="1"/>
</dbReference>
<dbReference type="InterPro" id="IPR037217">
    <property type="entry name" value="Trp/Indoleamine_2_3_dOase-like"/>
</dbReference>
<name>A0A6G1JG90_9PLEO</name>
<dbReference type="GO" id="GO:0046872">
    <property type="term" value="F:metal ion binding"/>
    <property type="evidence" value="ECO:0007669"/>
    <property type="project" value="UniProtKB-UniRule"/>
</dbReference>
<dbReference type="OrthoDB" id="540174at2759"/>
<dbReference type="EMBL" id="MU005572">
    <property type="protein sequence ID" value="KAF2689149.1"/>
    <property type="molecule type" value="Genomic_DNA"/>
</dbReference>
<keyword evidence="3 4" id="KW-0408">Iron</keyword>
<feature type="region of interest" description="Disordered" evidence="6">
    <location>
        <begin position="376"/>
        <end position="404"/>
    </location>
</feature>
<evidence type="ECO:0000256" key="6">
    <source>
        <dbReference type="SAM" id="MobiDB-lite"/>
    </source>
</evidence>
<dbReference type="GO" id="GO:0019441">
    <property type="term" value="P:L-tryptophan catabolic process to kynurenine"/>
    <property type="evidence" value="ECO:0007669"/>
    <property type="project" value="UniProtKB-UniRule"/>
</dbReference>
<dbReference type="PROSITE" id="PS00876">
    <property type="entry name" value="IDO_1"/>
    <property type="match status" value="1"/>
</dbReference>
<feature type="binding site" description="proximal binding residue" evidence="4">
    <location>
        <position position="358"/>
    </location>
    <ligand>
        <name>heme b</name>
        <dbReference type="ChEBI" id="CHEBI:60344"/>
    </ligand>
    <ligandPart>
        <name>Fe</name>
        <dbReference type="ChEBI" id="CHEBI:18248"/>
    </ligandPart>
</feature>
<keyword evidence="2 4" id="KW-0479">Metal-binding</keyword>
<dbReference type="SUPFAM" id="SSF140959">
    <property type="entry name" value="Indolic compounds 2,3-dioxygenase-like"/>
    <property type="match status" value="1"/>
</dbReference>
<evidence type="ECO:0000313" key="7">
    <source>
        <dbReference type="EMBL" id="KAF2689149.1"/>
    </source>
</evidence>
<evidence type="ECO:0000256" key="5">
    <source>
        <dbReference type="RuleBase" id="RU369119"/>
    </source>
</evidence>
<dbReference type="GO" id="GO:0005737">
    <property type="term" value="C:cytoplasm"/>
    <property type="evidence" value="ECO:0007669"/>
    <property type="project" value="TreeGrafter"/>
</dbReference>
<comment type="catalytic activity">
    <reaction evidence="5">
        <text>L-tryptophan + O2 = N-formyl-L-kynurenine</text>
        <dbReference type="Rhea" id="RHEA:24536"/>
        <dbReference type="ChEBI" id="CHEBI:15379"/>
        <dbReference type="ChEBI" id="CHEBI:57912"/>
        <dbReference type="ChEBI" id="CHEBI:58629"/>
    </reaction>
</comment>
<dbReference type="AlphaFoldDB" id="A0A6G1JG90"/>
<comment type="function">
    <text evidence="5">Produces N-formyl-kynurenine through the oxidation of tryptophan.</text>
</comment>
<dbReference type="EC" id="1.13.11.52" evidence="5"/>
<evidence type="ECO:0000256" key="1">
    <source>
        <dbReference type="ARBA" id="ARBA00007119"/>
    </source>
</evidence>
<dbReference type="GO" id="GO:0033754">
    <property type="term" value="F:indoleamine 2,3-dioxygenase activity"/>
    <property type="evidence" value="ECO:0007669"/>
    <property type="project" value="UniProtKB-EC"/>
</dbReference>
<keyword evidence="8" id="KW-1185">Reference proteome</keyword>
<protein>
    <recommendedName>
        <fullName evidence="5">Indoleamine 2,3-dioxygenase</fullName>
        <ecNumber evidence="5">1.13.11.52</ecNumber>
    </recommendedName>
</protein>
<dbReference type="Proteomes" id="UP000799291">
    <property type="component" value="Unassembled WGS sequence"/>
</dbReference>
<dbReference type="GO" id="GO:0020037">
    <property type="term" value="F:heme binding"/>
    <property type="evidence" value="ECO:0007669"/>
    <property type="project" value="UniProtKB-UniRule"/>
</dbReference>
<keyword evidence="5" id="KW-0560">Oxidoreductase</keyword>
<proteinExistence type="inferred from homology"/>
<dbReference type="FunFam" id="1.20.58.480:FF:000004">
    <property type="entry name" value="Indoleamine 2,3-dioxygenase subfamily"/>
    <property type="match status" value="1"/>
</dbReference>
<evidence type="ECO:0000256" key="3">
    <source>
        <dbReference type="ARBA" id="ARBA00023004"/>
    </source>
</evidence>
<keyword evidence="4 5" id="KW-0349">Heme</keyword>
<dbReference type="InterPro" id="IPR000898">
    <property type="entry name" value="Indolamine_dOase"/>
</dbReference>
<evidence type="ECO:0000256" key="4">
    <source>
        <dbReference type="PIRSR" id="PIRSR600898-1"/>
    </source>
</evidence>
<reference evidence="7" key="1">
    <citation type="journal article" date="2020" name="Stud. Mycol.">
        <title>101 Dothideomycetes genomes: a test case for predicting lifestyles and emergence of pathogens.</title>
        <authorList>
            <person name="Haridas S."/>
            <person name="Albert R."/>
            <person name="Binder M."/>
            <person name="Bloem J."/>
            <person name="Labutti K."/>
            <person name="Salamov A."/>
            <person name="Andreopoulos B."/>
            <person name="Baker S."/>
            <person name="Barry K."/>
            <person name="Bills G."/>
            <person name="Bluhm B."/>
            <person name="Cannon C."/>
            <person name="Castanera R."/>
            <person name="Culley D."/>
            <person name="Daum C."/>
            <person name="Ezra D."/>
            <person name="Gonzalez J."/>
            <person name="Henrissat B."/>
            <person name="Kuo A."/>
            <person name="Liang C."/>
            <person name="Lipzen A."/>
            <person name="Lutzoni F."/>
            <person name="Magnuson J."/>
            <person name="Mondo S."/>
            <person name="Nolan M."/>
            <person name="Ohm R."/>
            <person name="Pangilinan J."/>
            <person name="Park H.-J."/>
            <person name="Ramirez L."/>
            <person name="Alfaro M."/>
            <person name="Sun H."/>
            <person name="Tritt A."/>
            <person name="Yoshinaga Y."/>
            <person name="Zwiers L.-H."/>
            <person name="Turgeon B."/>
            <person name="Goodwin S."/>
            <person name="Spatafora J."/>
            <person name="Crous P."/>
            <person name="Grigoriev I."/>
        </authorList>
    </citation>
    <scope>NUCLEOTIDE SEQUENCE</scope>
    <source>
        <strain evidence="7">CBS 122367</strain>
    </source>
</reference>
<sequence>MIPPLPRLADYGISPQNGFLPSEIPLEILPDAYYQPWETIARNFQSLILSKRLRRIIDTLPVLSTDLLLTEAEWRRAYSILGFIAHAYVWGGDTPADIVPPSVSIPFLQTCEHLELPPVATYAGVCLWNWRPLFDGEPIDVLDNLATHMTFTGSLDESWFYLISVAIEARAGPLIPMMIEAIGAARRGDSNKVVHCLRCFAERLDELGSLLERMYESCDPHVFYHRIRPFLAGGKNMVDAGLPNGIMFDDGTGDCPYMQFSGGSNAQSSVIQFFDIILGVEHRPTGEKRSDTPKAEGAPHGFIMEMRQYMPGPHRRFLEHVQSVANLREYVNKHRNDRALVTAFDACLAMLRALRDKHIQMVSRYIIIKSRESRSHSRSLSPKEAASHRVNLANSLQRGNSKKLRGTGGTALIPFLKQARDETGEPAIDAWARRLLNNGPAGIGLTDGVATLGKMNEHLDGEVEIVGLAGTWSVDDSEGGICHW</sequence>
<dbReference type="Gene3D" id="1.20.58.480">
    <property type="match status" value="1"/>
</dbReference>
<keyword evidence="5 7" id="KW-0223">Dioxygenase</keyword>
<dbReference type="GO" id="GO:0034354">
    <property type="term" value="P:'de novo' NAD+ biosynthetic process from L-tryptophan"/>
    <property type="evidence" value="ECO:0007669"/>
    <property type="project" value="TreeGrafter"/>
</dbReference>
<accession>A0A6G1JG90</accession>
<dbReference type="PANTHER" id="PTHR28657">
    <property type="entry name" value="INDOLEAMINE 2,3-DIOXYGENASE"/>
    <property type="match status" value="1"/>
</dbReference>
<dbReference type="Pfam" id="PF01231">
    <property type="entry name" value="IDO"/>
    <property type="match status" value="1"/>
</dbReference>
<evidence type="ECO:0000256" key="2">
    <source>
        <dbReference type="ARBA" id="ARBA00022723"/>
    </source>
</evidence>
<evidence type="ECO:0000313" key="8">
    <source>
        <dbReference type="Proteomes" id="UP000799291"/>
    </source>
</evidence>